<dbReference type="RefSeq" id="WP_025391183.1">
    <property type="nucleotide sequence ID" value="NZ_FMYU01000009.1"/>
</dbReference>
<dbReference type="SMART" id="SM00028">
    <property type="entry name" value="TPR"/>
    <property type="match status" value="4"/>
</dbReference>
<keyword evidence="5" id="KW-1185">Reference proteome</keyword>
<gene>
    <name evidence="4" type="ORF">SAMN05660835_01410</name>
</gene>
<evidence type="ECO:0000313" key="4">
    <source>
        <dbReference type="EMBL" id="SDC81059.1"/>
    </source>
</evidence>
<accession>A0A1G6PLX2</accession>
<sequence length="248" mass="28497">MKRLIKKIEKYYKTKKTSLFFYPLACLLYENGAKEEAFDILIEGVSKFPHYLLALIKIAQILMDEEKYEAAESYLETVLQINNANVLALELLANAYEKQGKIEQAIQTLEKLLILNPSSQIKSRLLSLASVYTPSIEKVKEIVEQTNPKQQQAQEKTEVSDVVILDVDKIDNALDEEKQSLLDNKEEPIVFEDIPTIDLEEDDQLNIAKLYIEQGYIEDAKNLYREILARNPQNTQAREALEALDEKN</sequence>
<dbReference type="PANTHER" id="PTHR45586">
    <property type="entry name" value="TPR REPEAT-CONTAINING PROTEIN PA4667"/>
    <property type="match status" value="1"/>
</dbReference>
<dbReference type="Pfam" id="PF13181">
    <property type="entry name" value="TPR_8"/>
    <property type="match status" value="1"/>
</dbReference>
<feature type="repeat" description="TPR" evidence="3">
    <location>
        <begin position="86"/>
        <end position="119"/>
    </location>
</feature>
<organism evidence="4 5">
    <name type="scientific">Desulfurella multipotens</name>
    <dbReference type="NCBI Taxonomy" id="79269"/>
    <lineage>
        <taxon>Bacteria</taxon>
        <taxon>Pseudomonadati</taxon>
        <taxon>Campylobacterota</taxon>
        <taxon>Desulfurellia</taxon>
        <taxon>Desulfurellales</taxon>
        <taxon>Desulfurellaceae</taxon>
        <taxon>Desulfurella</taxon>
    </lineage>
</organism>
<dbReference type="PROSITE" id="PS50005">
    <property type="entry name" value="TPR"/>
    <property type="match status" value="2"/>
</dbReference>
<keyword evidence="2 3" id="KW-0802">TPR repeat</keyword>
<evidence type="ECO:0000256" key="1">
    <source>
        <dbReference type="ARBA" id="ARBA00022737"/>
    </source>
</evidence>
<evidence type="ECO:0000256" key="3">
    <source>
        <dbReference type="PROSITE-ProRule" id="PRU00339"/>
    </source>
</evidence>
<feature type="repeat" description="TPR" evidence="3">
    <location>
        <begin position="201"/>
        <end position="234"/>
    </location>
</feature>
<reference evidence="5" key="1">
    <citation type="submission" date="2016-10" db="EMBL/GenBank/DDBJ databases">
        <authorList>
            <person name="Varghese N."/>
            <person name="Submissions S."/>
        </authorList>
    </citation>
    <scope>NUCLEOTIDE SEQUENCE [LARGE SCALE GENOMIC DNA]</scope>
    <source>
        <strain evidence="5">DSM 8415</strain>
    </source>
</reference>
<dbReference type="AlphaFoldDB" id="A0A1G6PLX2"/>
<dbReference type="PANTHER" id="PTHR45586:SF1">
    <property type="entry name" value="LIPOPOLYSACCHARIDE ASSEMBLY PROTEIN B"/>
    <property type="match status" value="1"/>
</dbReference>
<dbReference type="InterPro" id="IPR011990">
    <property type="entry name" value="TPR-like_helical_dom_sf"/>
</dbReference>
<dbReference type="InterPro" id="IPR019734">
    <property type="entry name" value="TPR_rpt"/>
</dbReference>
<dbReference type="InterPro" id="IPR051012">
    <property type="entry name" value="CellSynth/LPSAsmb/PSIAsmb"/>
</dbReference>
<keyword evidence="1" id="KW-0677">Repeat</keyword>
<evidence type="ECO:0000256" key="2">
    <source>
        <dbReference type="ARBA" id="ARBA00022803"/>
    </source>
</evidence>
<evidence type="ECO:0000313" key="5">
    <source>
        <dbReference type="Proteomes" id="UP000199411"/>
    </source>
</evidence>
<name>A0A1G6PLX2_9BACT</name>
<dbReference type="Proteomes" id="UP000199411">
    <property type="component" value="Unassembled WGS sequence"/>
</dbReference>
<dbReference type="SUPFAM" id="SSF48452">
    <property type="entry name" value="TPR-like"/>
    <property type="match status" value="1"/>
</dbReference>
<dbReference type="Gene3D" id="1.25.40.10">
    <property type="entry name" value="Tetratricopeptide repeat domain"/>
    <property type="match status" value="2"/>
</dbReference>
<dbReference type="EMBL" id="FMYU01000009">
    <property type="protein sequence ID" value="SDC81059.1"/>
    <property type="molecule type" value="Genomic_DNA"/>
</dbReference>
<proteinExistence type="predicted"/>
<dbReference type="OrthoDB" id="5471982at2"/>
<dbReference type="Pfam" id="PF14559">
    <property type="entry name" value="TPR_19"/>
    <property type="match status" value="1"/>
</dbReference>
<protein>
    <submittedName>
        <fullName evidence="4">Tetratricopeptide repeat-containing protein</fullName>
    </submittedName>
</protein>